<comment type="similarity">
    <text evidence="13">Belongs to the LpxK family.</text>
</comment>
<keyword evidence="9 13" id="KW-0418">Kinase</keyword>
<dbReference type="PANTHER" id="PTHR42724:SF1">
    <property type="entry name" value="TETRAACYLDISACCHARIDE 4'-KINASE, MITOCHONDRIAL-RELATED"/>
    <property type="match status" value="1"/>
</dbReference>
<dbReference type="GO" id="GO:0009029">
    <property type="term" value="F:lipid-A 4'-kinase activity"/>
    <property type="evidence" value="ECO:0007669"/>
    <property type="project" value="UniProtKB-UniRule"/>
</dbReference>
<keyword evidence="8 13" id="KW-0547">Nucleotide-binding</keyword>
<dbReference type="EMBL" id="FMVJ01000007">
    <property type="protein sequence ID" value="SCY87948.1"/>
    <property type="molecule type" value="Genomic_DNA"/>
</dbReference>
<dbReference type="STRING" id="549386.SAMN02927923_02658"/>
<accession>A0A1G5JJQ3</accession>
<dbReference type="GO" id="GO:0005886">
    <property type="term" value="C:plasma membrane"/>
    <property type="evidence" value="ECO:0007669"/>
    <property type="project" value="TreeGrafter"/>
</dbReference>
<feature type="binding site" evidence="13">
    <location>
        <begin position="52"/>
        <end position="59"/>
    </location>
    <ligand>
        <name>ATP</name>
        <dbReference type="ChEBI" id="CHEBI:30616"/>
    </ligand>
</feature>
<protein>
    <recommendedName>
        <fullName evidence="4 13">Tetraacyldisaccharide 4'-kinase</fullName>
        <ecNumber evidence="3 13">2.7.1.130</ecNumber>
    </recommendedName>
    <alternativeName>
        <fullName evidence="12 13">Lipid A 4'-kinase</fullName>
    </alternativeName>
</protein>
<dbReference type="Proteomes" id="UP000199569">
    <property type="component" value="Unassembled WGS sequence"/>
</dbReference>
<proteinExistence type="inferred from homology"/>
<evidence type="ECO:0000256" key="2">
    <source>
        <dbReference type="ARBA" id="ARBA00004870"/>
    </source>
</evidence>
<comment type="catalytic activity">
    <reaction evidence="13">
        <text>a lipid A disaccharide + ATP = a lipid IVA + ADP + H(+)</text>
        <dbReference type="Rhea" id="RHEA:67840"/>
        <dbReference type="ChEBI" id="CHEBI:15378"/>
        <dbReference type="ChEBI" id="CHEBI:30616"/>
        <dbReference type="ChEBI" id="CHEBI:176343"/>
        <dbReference type="ChEBI" id="CHEBI:176425"/>
        <dbReference type="ChEBI" id="CHEBI:456216"/>
        <dbReference type="EC" id="2.7.1.130"/>
    </reaction>
</comment>
<evidence type="ECO:0000256" key="8">
    <source>
        <dbReference type="ARBA" id="ARBA00022741"/>
    </source>
</evidence>
<comment type="function">
    <text evidence="1 13">Transfers the gamma-phosphate of ATP to the 4'-position of a tetraacyldisaccharide 1-phosphate intermediate (termed DS-1-P) to form tetraacyldisaccharide 1,4'-bis-phosphate (lipid IVA).</text>
</comment>
<sequence>MRAPGFWWQKHSSLLAHALRPVSSIYGTIAGRRMRQAGERAALPIICIGNFTAGGAGKTPTALAVAEILDEAGESPAFLSRGYGGTLRGPIQVQTQHKALEVGDEPMLLAAMAPAIISVDRPAGARLAHEIGATVLIMDDGLQNPSLRKDCAIAVVDGAIGIGNGLPLPAGPLRAPMDAQWPAVDAVLIIGQGEAGEAVARQAERWGKRILKGRLAPDQMLTEKLQGQRVLAFAGIGRPEKFFNTLRACGAIVEETRAFPDHHPYNRSDLDKLRKIAEARGLQAVTTEKDFVRIASMNGPGVWGDLMVLPVRLELDDEMALRNFILRKISDRRLRRP</sequence>
<evidence type="ECO:0000256" key="1">
    <source>
        <dbReference type="ARBA" id="ARBA00002274"/>
    </source>
</evidence>
<dbReference type="EC" id="2.7.1.130" evidence="3 13"/>
<evidence type="ECO:0000256" key="6">
    <source>
        <dbReference type="ARBA" id="ARBA00022556"/>
    </source>
</evidence>
<dbReference type="InterPro" id="IPR027417">
    <property type="entry name" value="P-loop_NTPase"/>
</dbReference>
<dbReference type="RefSeq" id="WP_091135214.1">
    <property type="nucleotide sequence ID" value="NZ_FMVJ01000007.1"/>
</dbReference>
<evidence type="ECO:0000256" key="12">
    <source>
        <dbReference type="ARBA" id="ARBA00029757"/>
    </source>
</evidence>
<keyword evidence="7 13" id="KW-0808">Transferase</keyword>
<keyword evidence="6 13" id="KW-0441">Lipid A biosynthesis</keyword>
<dbReference type="HAMAP" id="MF_00409">
    <property type="entry name" value="LpxK"/>
    <property type="match status" value="1"/>
</dbReference>
<dbReference type="GO" id="GO:0005524">
    <property type="term" value="F:ATP binding"/>
    <property type="evidence" value="ECO:0007669"/>
    <property type="project" value="UniProtKB-UniRule"/>
</dbReference>
<evidence type="ECO:0000256" key="10">
    <source>
        <dbReference type="ARBA" id="ARBA00022840"/>
    </source>
</evidence>
<keyword evidence="5 13" id="KW-0444">Lipid biosynthesis</keyword>
<dbReference type="GO" id="GO:0009245">
    <property type="term" value="P:lipid A biosynthetic process"/>
    <property type="evidence" value="ECO:0007669"/>
    <property type="project" value="UniProtKB-UniRule"/>
</dbReference>
<dbReference type="PANTHER" id="PTHR42724">
    <property type="entry name" value="TETRAACYLDISACCHARIDE 4'-KINASE"/>
    <property type="match status" value="1"/>
</dbReference>
<dbReference type="SUPFAM" id="SSF52540">
    <property type="entry name" value="P-loop containing nucleoside triphosphate hydrolases"/>
    <property type="match status" value="1"/>
</dbReference>
<dbReference type="GO" id="GO:0009244">
    <property type="term" value="P:lipopolysaccharide core region biosynthetic process"/>
    <property type="evidence" value="ECO:0007669"/>
    <property type="project" value="TreeGrafter"/>
</dbReference>
<evidence type="ECO:0000256" key="5">
    <source>
        <dbReference type="ARBA" id="ARBA00022516"/>
    </source>
</evidence>
<evidence type="ECO:0000313" key="14">
    <source>
        <dbReference type="EMBL" id="SCY87948.1"/>
    </source>
</evidence>
<dbReference type="AlphaFoldDB" id="A0A1G5JJQ3"/>
<comment type="pathway">
    <text evidence="2 13">Glycolipid biosynthesis; lipid IV(A) biosynthesis; lipid IV(A) from (3R)-3-hydroxytetradecanoyl-[acyl-carrier-protein] and UDP-N-acetyl-alpha-D-glucosamine: step 6/6.</text>
</comment>
<evidence type="ECO:0000256" key="9">
    <source>
        <dbReference type="ARBA" id="ARBA00022777"/>
    </source>
</evidence>
<dbReference type="InterPro" id="IPR003758">
    <property type="entry name" value="LpxK"/>
</dbReference>
<dbReference type="OrthoDB" id="9766423at2"/>
<evidence type="ECO:0000256" key="7">
    <source>
        <dbReference type="ARBA" id="ARBA00022679"/>
    </source>
</evidence>
<organism evidence="14 15">
    <name type="scientific">Microvirga guangxiensis</name>
    <dbReference type="NCBI Taxonomy" id="549386"/>
    <lineage>
        <taxon>Bacteria</taxon>
        <taxon>Pseudomonadati</taxon>
        <taxon>Pseudomonadota</taxon>
        <taxon>Alphaproteobacteria</taxon>
        <taxon>Hyphomicrobiales</taxon>
        <taxon>Methylobacteriaceae</taxon>
        <taxon>Microvirga</taxon>
    </lineage>
</organism>
<dbReference type="NCBIfam" id="TIGR00682">
    <property type="entry name" value="lpxK"/>
    <property type="match status" value="1"/>
</dbReference>
<dbReference type="Pfam" id="PF02606">
    <property type="entry name" value="LpxK"/>
    <property type="match status" value="1"/>
</dbReference>
<evidence type="ECO:0000256" key="3">
    <source>
        <dbReference type="ARBA" id="ARBA00012071"/>
    </source>
</evidence>
<keyword evidence="11 13" id="KW-0443">Lipid metabolism</keyword>
<dbReference type="UniPathway" id="UPA00359">
    <property type="reaction ID" value="UER00482"/>
</dbReference>
<name>A0A1G5JJQ3_9HYPH</name>
<evidence type="ECO:0000256" key="13">
    <source>
        <dbReference type="HAMAP-Rule" id="MF_00409"/>
    </source>
</evidence>
<reference evidence="14 15" key="1">
    <citation type="submission" date="2016-10" db="EMBL/GenBank/DDBJ databases">
        <authorList>
            <person name="de Groot N.N."/>
        </authorList>
    </citation>
    <scope>NUCLEOTIDE SEQUENCE [LARGE SCALE GENOMIC DNA]</scope>
    <source>
        <strain evidence="14 15">CGMCC 1.7666</strain>
    </source>
</reference>
<evidence type="ECO:0000313" key="15">
    <source>
        <dbReference type="Proteomes" id="UP000199569"/>
    </source>
</evidence>
<evidence type="ECO:0000256" key="4">
    <source>
        <dbReference type="ARBA" id="ARBA00016436"/>
    </source>
</evidence>
<evidence type="ECO:0000256" key="11">
    <source>
        <dbReference type="ARBA" id="ARBA00023098"/>
    </source>
</evidence>
<gene>
    <name evidence="13" type="primary">lpxK</name>
    <name evidence="14" type="ORF">SAMN02927923_02658</name>
</gene>
<keyword evidence="10 13" id="KW-0067">ATP-binding</keyword>
<keyword evidence="15" id="KW-1185">Reference proteome</keyword>